<evidence type="ECO:0000256" key="6">
    <source>
        <dbReference type="SAM" id="Phobius"/>
    </source>
</evidence>
<dbReference type="EMBL" id="JAVRRG010000058">
    <property type="protein sequence ID" value="KAK5092432.1"/>
    <property type="molecule type" value="Genomic_DNA"/>
</dbReference>
<feature type="region of interest" description="Disordered" evidence="5">
    <location>
        <begin position="22"/>
        <end position="42"/>
    </location>
</feature>
<feature type="region of interest" description="Disordered" evidence="5">
    <location>
        <begin position="461"/>
        <end position="482"/>
    </location>
</feature>
<keyword evidence="2 6" id="KW-0812">Transmembrane</keyword>
<dbReference type="Pfam" id="PF12632">
    <property type="entry name" value="Vezatin"/>
    <property type="match status" value="1"/>
</dbReference>
<feature type="transmembrane region" description="Helical" evidence="6">
    <location>
        <begin position="101"/>
        <end position="123"/>
    </location>
</feature>
<name>A0ABR0KA24_9EURO</name>
<feature type="transmembrane region" description="Helical" evidence="6">
    <location>
        <begin position="229"/>
        <end position="253"/>
    </location>
</feature>
<feature type="compositionally biased region" description="Polar residues" evidence="5">
    <location>
        <begin position="461"/>
        <end position="481"/>
    </location>
</feature>
<evidence type="ECO:0000256" key="5">
    <source>
        <dbReference type="SAM" id="MobiDB-lite"/>
    </source>
</evidence>
<evidence type="ECO:0000256" key="3">
    <source>
        <dbReference type="ARBA" id="ARBA00022989"/>
    </source>
</evidence>
<keyword evidence="9" id="KW-1185">Reference proteome</keyword>
<reference evidence="8 9" key="1">
    <citation type="submission" date="2023-08" db="EMBL/GenBank/DDBJ databases">
        <title>Black Yeasts Isolated from many extreme environments.</title>
        <authorList>
            <person name="Coleine C."/>
            <person name="Stajich J.E."/>
            <person name="Selbmann L."/>
        </authorList>
    </citation>
    <scope>NUCLEOTIDE SEQUENCE [LARGE SCALE GENOMIC DNA]</scope>
    <source>
        <strain evidence="8 9">CCFEE 5885</strain>
    </source>
</reference>
<evidence type="ECO:0000256" key="4">
    <source>
        <dbReference type="ARBA" id="ARBA00023136"/>
    </source>
</evidence>
<gene>
    <name evidence="8" type="ORF">LTR24_005250</name>
</gene>
<protein>
    <recommendedName>
        <fullName evidence="7">Myosin-binding domain-containing protein</fullName>
    </recommendedName>
</protein>
<proteinExistence type="predicted"/>
<feature type="transmembrane region" description="Helical" evidence="6">
    <location>
        <begin position="135"/>
        <end position="156"/>
    </location>
</feature>
<organism evidence="8 9">
    <name type="scientific">Lithohypha guttulata</name>
    <dbReference type="NCBI Taxonomy" id="1690604"/>
    <lineage>
        <taxon>Eukaryota</taxon>
        <taxon>Fungi</taxon>
        <taxon>Dikarya</taxon>
        <taxon>Ascomycota</taxon>
        <taxon>Pezizomycotina</taxon>
        <taxon>Eurotiomycetes</taxon>
        <taxon>Chaetothyriomycetidae</taxon>
        <taxon>Chaetothyriales</taxon>
        <taxon>Trichomeriaceae</taxon>
        <taxon>Lithohypha</taxon>
    </lineage>
</organism>
<keyword evidence="3 6" id="KW-1133">Transmembrane helix</keyword>
<evidence type="ECO:0000313" key="8">
    <source>
        <dbReference type="EMBL" id="KAK5092432.1"/>
    </source>
</evidence>
<keyword evidence="4 6" id="KW-0472">Membrane</keyword>
<sequence length="595" mass="67463">MDALVYEDSPLAEYLEGQAAPVETVEIPRESTPPPSYAPHGLPDFKDRLRSIRRSATTLQHVSSEQILEQFRYIIVASQLLSDEAPPRPIEHEPRERDKSLLQGAVATAVLSFLAAWILHWLGSRRSTIIRSLSWVELCTYCVAAFCLGAALLLFSRRRYAKYVQRAAATSLTRLVNDSHTFDTTAGKTLRFIQEVELVARGYDLSTPMPPVSRLEDNKAVRRCRNLRAGLIQSLTVLITLYVESHIVLQLFVVQQDLQRYHDIYDISLVEYSDAIKVANESSAEGNLALRELRFALRLHAVARKVFLCDLLALRTSTGWRRVRQWRSVQLILREIEEETWSRQQTLSTRLQEEEFGLECEQRQFRRDTNALETPTAESQAHSQQYRVQTRRFEDIAHGIRALNAKVHVLREEISGLQSAKTDEAVVLAALSKHYETLGADIRGLQYDWERGSKAMLLSVGTDQRSRPGSLSPRTPMSPSPSLGGFTIVDGGPAEALRLLSGDDRSSRSSDATLFDEEVFEAMSKPMPRKRMSISGGMTREEKIAKMNDERRKRATIQEKADTTTNMLRELQMVIKHRPHQRSPSTPISPRVMSL</sequence>
<accession>A0ABR0KA24</accession>
<evidence type="ECO:0000259" key="7">
    <source>
        <dbReference type="Pfam" id="PF12632"/>
    </source>
</evidence>
<comment type="subcellular location">
    <subcellularLocation>
        <location evidence="1">Endomembrane system</location>
    </subcellularLocation>
</comment>
<evidence type="ECO:0000256" key="2">
    <source>
        <dbReference type="ARBA" id="ARBA00022692"/>
    </source>
</evidence>
<dbReference type="Proteomes" id="UP001345013">
    <property type="component" value="Unassembled WGS sequence"/>
</dbReference>
<evidence type="ECO:0000313" key="9">
    <source>
        <dbReference type="Proteomes" id="UP001345013"/>
    </source>
</evidence>
<comment type="caution">
    <text evidence="8">The sequence shown here is derived from an EMBL/GenBank/DDBJ whole genome shotgun (WGS) entry which is preliminary data.</text>
</comment>
<feature type="domain" description="Myosin-binding" evidence="7">
    <location>
        <begin position="113"/>
        <end position="407"/>
    </location>
</feature>
<dbReference type="InterPro" id="IPR026859">
    <property type="entry name" value="Myosin-bd"/>
</dbReference>
<evidence type="ECO:0000256" key="1">
    <source>
        <dbReference type="ARBA" id="ARBA00004308"/>
    </source>
</evidence>